<dbReference type="HOGENOM" id="CLU_116617_3_0_6"/>
<feature type="domain" description="PIN" evidence="1">
    <location>
        <begin position="1"/>
        <end position="117"/>
    </location>
</feature>
<dbReference type="InterPro" id="IPR002716">
    <property type="entry name" value="PIN_dom"/>
</dbReference>
<dbReference type="KEGG" id="tti:THITH_06000"/>
<dbReference type="SUPFAM" id="SSF88723">
    <property type="entry name" value="PIN domain-like"/>
    <property type="match status" value="1"/>
</dbReference>
<dbReference type="OrthoDB" id="9802272at2"/>
<evidence type="ECO:0000313" key="2">
    <source>
        <dbReference type="EMBL" id="AHF00004.1"/>
    </source>
</evidence>
<dbReference type="Pfam" id="PF13470">
    <property type="entry name" value="PIN_3"/>
    <property type="match status" value="1"/>
</dbReference>
<reference evidence="2 3" key="1">
    <citation type="submission" date="2013-12" db="EMBL/GenBank/DDBJ databases">
        <authorList>
            <consortium name="DOE Joint Genome Institute"/>
            <person name="Muyzer G."/>
            <person name="Huntemann M."/>
            <person name="Han J."/>
            <person name="Chen A."/>
            <person name="Kyrpides N."/>
            <person name="Mavromatis K."/>
            <person name="Markowitz V."/>
            <person name="Palaniappan K."/>
            <person name="Ivanova N."/>
            <person name="Schaumberg A."/>
            <person name="Pati A."/>
            <person name="Liolios K."/>
            <person name="Nordberg H.P."/>
            <person name="Cantor M.N."/>
            <person name="Hua S.X."/>
            <person name="Woyke T."/>
        </authorList>
    </citation>
    <scope>NUCLEOTIDE SEQUENCE [LARGE SCALE GENOMIC DNA]</scope>
    <source>
        <strain evidence="2 3">ARh 1</strain>
    </source>
</reference>
<protein>
    <recommendedName>
        <fullName evidence="1">PIN domain-containing protein</fullName>
    </recommendedName>
</protein>
<dbReference type="STRING" id="713585.THITH_06000"/>
<name>W0DSP2_9GAMM</name>
<dbReference type="NCBIfam" id="TIGR00305">
    <property type="entry name" value="putative toxin-antitoxin system toxin component, PIN family"/>
    <property type="match status" value="1"/>
</dbReference>
<evidence type="ECO:0000313" key="3">
    <source>
        <dbReference type="Proteomes" id="UP000005289"/>
    </source>
</evidence>
<sequence length="140" mass="14847">MRIIADTNTVISGLLWQGAPRQLIDACRAQKLTLVTSPALLAELAEVLARDKFSARILRAGLSAKALVEDYAAIVHVIEPDVPPVPVSRDPDDDEVLACAITAQVAAIVSGDADLLILENFQGIPILTANQAVGKLQSEL</sequence>
<dbReference type="Proteomes" id="UP000005289">
    <property type="component" value="Chromosome"/>
</dbReference>
<dbReference type="PANTHER" id="PTHR34610">
    <property type="entry name" value="SSL7007 PROTEIN"/>
    <property type="match status" value="1"/>
</dbReference>
<dbReference type="SMART" id="SM00670">
    <property type="entry name" value="PINc"/>
    <property type="match status" value="1"/>
</dbReference>
<dbReference type="InterPro" id="IPR029060">
    <property type="entry name" value="PIN-like_dom_sf"/>
</dbReference>
<dbReference type="PANTHER" id="PTHR34610:SF4">
    <property type="entry name" value="SLL8027 PROTEIN"/>
    <property type="match status" value="1"/>
</dbReference>
<gene>
    <name evidence="2" type="ORF">THITH_06000</name>
</gene>
<dbReference type="InterPro" id="IPR002850">
    <property type="entry name" value="PIN_toxin-like"/>
</dbReference>
<keyword evidence="3" id="KW-1185">Reference proteome</keyword>
<dbReference type="EMBL" id="CP007029">
    <property type="protein sequence ID" value="AHF00004.1"/>
    <property type="molecule type" value="Genomic_DNA"/>
</dbReference>
<dbReference type="RefSeq" id="WP_006748543.1">
    <property type="nucleotide sequence ID" value="NZ_CP007029.1"/>
</dbReference>
<accession>W0DSP2</accession>
<dbReference type="AlphaFoldDB" id="W0DSP2"/>
<evidence type="ECO:0000259" key="1">
    <source>
        <dbReference type="SMART" id="SM00670"/>
    </source>
</evidence>
<proteinExistence type="predicted"/>
<organism evidence="2 3">
    <name type="scientific">Thioalkalivibrio paradoxus ARh 1</name>
    <dbReference type="NCBI Taxonomy" id="713585"/>
    <lineage>
        <taxon>Bacteria</taxon>
        <taxon>Pseudomonadati</taxon>
        <taxon>Pseudomonadota</taxon>
        <taxon>Gammaproteobacteria</taxon>
        <taxon>Chromatiales</taxon>
        <taxon>Ectothiorhodospiraceae</taxon>
        <taxon>Thioalkalivibrio</taxon>
    </lineage>
</organism>